<evidence type="ECO:0000256" key="1">
    <source>
        <dbReference type="SAM" id="Phobius"/>
    </source>
</evidence>
<reference evidence="3" key="1">
    <citation type="submission" date="2015-01" db="EMBL/GenBank/DDBJ databases">
        <title>Transcriptome Assembly of Fopius arisanus.</title>
        <authorList>
            <person name="Geib S."/>
        </authorList>
    </citation>
    <scope>NUCLEOTIDE SEQUENCE</scope>
</reference>
<dbReference type="AlphaFoldDB" id="A0A0C9RH53"/>
<gene>
    <name evidence="3" type="primary">Sftpd_1</name>
    <name evidence="3" type="ORF">g.2552</name>
</gene>
<feature type="transmembrane region" description="Helical" evidence="1">
    <location>
        <begin position="30"/>
        <end position="53"/>
    </location>
</feature>
<dbReference type="PANTHER" id="PTHR22803">
    <property type="entry name" value="MANNOSE, PHOSPHOLIPASE, LECTIN RECEPTOR RELATED"/>
    <property type="match status" value="1"/>
</dbReference>
<sequence>ALIKYLRCFRIVNYSTLIRNSQRHRINKTFIIEMLNFIQICLIFLSFLCIFASKICAENNENYPPFEKVGNKHYFINGDLKVNWFESSEYCRSIGGDLANIASLDEYLALQKYILARGIVSSLWFDGNDLANEGRYMSHSTGQPIVFTKWYPNNPDNSGDEDCLEVCIHGKTLLMNDNKCARLYYAICQLREPIMHCCGKNSLMHQDENCILKNLVESLMQAADAFKSHSQPLLCPTS</sequence>
<dbReference type="SUPFAM" id="SSF56436">
    <property type="entry name" value="C-type lectin-like"/>
    <property type="match status" value="1"/>
</dbReference>
<keyword evidence="1" id="KW-0472">Membrane</keyword>
<organism evidence="3">
    <name type="scientific">Fopius arisanus</name>
    <dbReference type="NCBI Taxonomy" id="64838"/>
    <lineage>
        <taxon>Eukaryota</taxon>
        <taxon>Metazoa</taxon>
        <taxon>Ecdysozoa</taxon>
        <taxon>Arthropoda</taxon>
        <taxon>Hexapoda</taxon>
        <taxon>Insecta</taxon>
        <taxon>Pterygota</taxon>
        <taxon>Neoptera</taxon>
        <taxon>Endopterygota</taxon>
        <taxon>Hymenoptera</taxon>
        <taxon>Apocrita</taxon>
        <taxon>Ichneumonoidea</taxon>
        <taxon>Braconidae</taxon>
        <taxon>Opiinae</taxon>
        <taxon>Fopius</taxon>
    </lineage>
</organism>
<dbReference type="InterPro" id="IPR050111">
    <property type="entry name" value="C-type_lectin/snaclec_domain"/>
</dbReference>
<evidence type="ECO:0000313" key="3">
    <source>
        <dbReference type="EMBL" id="JAG82309.1"/>
    </source>
</evidence>
<dbReference type="EMBL" id="GBYB01012542">
    <property type="protein sequence ID" value="JAG82309.1"/>
    <property type="molecule type" value="Transcribed_RNA"/>
</dbReference>
<dbReference type="Gene3D" id="3.10.100.10">
    <property type="entry name" value="Mannose-Binding Protein A, subunit A"/>
    <property type="match status" value="1"/>
</dbReference>
<keyword evidence="1" id="KW-0812">Transmembrane</keyword>
<dbReference type="PROSITE" id="PS50041">
    <property type="entry name" value="C_TYPE_LECTIN_2"/>
    <property type="match status" value="1"/>
</dbReference>
<name>A0A0C9RH53_9HYME</name>
<protein>
    <submittedName>
        <fullName evidence="3">Sftpd_1 protein</fullName>
    </submittedName>
</protein>
<keyword evidence="1" id="KW-1133">Transmembrane helix</keyword>
<dbReference type="InterPro" id="IPR001304">
    <property type="entry name" value="C-type_lectin-like"/>
</dbReference>
<dbReference type="Pfam" id="PF00059">
    <property type="entry name" value="Lectin_C"/>
    <property type="match status" value="1"/>
</dbReference>
<accession>A0A0C9RH53</accession>
<dbReference type="SMART" id="SM00034">
    <property type="entry name" value="CLECT"/>
    <property type="match status" value="1"/>
</dbReference>
<feature type="non-terminal residue" evidence="3">
    <location>
        <position position="1"/>
    </location>
</feature>
<evidence type="ECO:0000259" key="2">
    <source>
        <dbReference type="PROSITE" id="PS50041"/>
    </source>
</evidence>
<dbReference type="InterPro" id="IPR016186">
    <property type="entry name" value="C-type_lectin-like/link_sf"/>
</dbReference>
<dbReference type="InterPro" id="IPR016187">
    <property type="entry name" value="CTDL_fold"/>
</dbReference>
<proteinExistence type="predicted"/>
<feature type="domain" description="C-type lectin" evidence="2">
    <location>
        <begin position="69"/>
        <end position="189"/>
    </location>
</feature>
<dbReference type="CDD" id="cd00037">
    <property type="entry name" value="CLECT"/>
    <property type="match status" value="1"/>
</dbReference>